<gene>
    <name evidence="3" type="ORF">Acr_00g0051550</name>
</gene>
<feature type="compositionally biased region" description="Basic and acidic residues" evidence="1">
    <location>
        <begin position="719"/>
        <end position="734"/>
    </location>
</feature>
<dbReference type="CDD" id="cd09218">
    <property type="entry name" value="TLP-PA"/>
    <property type="match status" value="1"/>
</dbReference>
<protein>
    <submittedName>
        <fullName evidence="3">Pathogenesis-related thaumatin superfamily protein</fullName>
    </submittedName>
</protein>
<dbReference type="PROSITE" id="PS51367">
    <property type="entry name" value="THAUMATIN_2"/>
    <property type="match status" value="1"/>
</dbReference>
<accession>A0A7J0DMS6</accession>
<evidence type="ECO:0000256" key="1">
    <source>
        <dbReference type="SAM" id="MobiDB-lite"/>
    </source>
</evidence>
<evidence type="ECO:0000256" key="2">
    <source>
        <dbReference type="SAM" id="SignalP"/>
    </source>
</evidence>
<reference evidence="4" key="1">
    <citation type="submission" date="2019-07" db="EMBL/GenBank/DDBJ databases">
        <title>De Novo Assembly of kiwifruit Actinidia rufa.</title>
        <authorList>
            <person name="Sugita-Konishi S."/>
            <person name="Sato K."/>
            <person name="Mori E."/>
            <person name="Abe Y."/>
            <person name="Kisaki G."/>
            <person name="Hamano K."/>
            <person name="Suezawa K."/>
            <person name="Otani M."/>
            <person name="Fukuda T."/>
            <person name="Manabe T."/>
            <person name="Gomi K."/>
            <person name="Tabuchi M."/>
            <person name="Akimitsu K."/>
            <person name="Kataoka I."/>
        </authorList>
    </citation>
    <scope>NUCLEOTIDE SEQUENCE [LARGE SCALE GENOMIC DNA]</scope>
    <source>
        <strain evidence="4">cv. Fuchu</strain>
    </source>
</reference>
<dbReference type="InterPro" id="IPR017949">
    <property type="entry name" value="Thaumatin_CS"/>
</dbReference>
<dbReference type="Pfam" id="PF00314">
    <property type="entry name" value="Thaumatin"/>
    <property type="match status" value="1"/>
</dbReference>
<feature type="compositionally biased region" description="Basic residues" evidence="1">
    <location>
        <begin position="735"/>
        <end position="744"/>
    </location>
</feature>
<comment type="caution">
    <text evidence="3">The sequence shown here is derived from an EMBL/GenBank/DDBJ whole genome shotgun (WGS) entry which is preliminary data.</text>
</comment>
<dbReference type="PROSITE" id="PS00316">
    <property type="entry name" value="THAUMATIN_1"/>
    <property type="match status" value="1"/>
</dbReference>
<feature type="region of interest" description="Disordered" evidence="1">
    <location>
        <begin position="719"/>
        <end position="752"/>
    </location>
</feature>
<dbReference type="SMART" id="SM00205">
    <property type="entry name" value="THN"/>
    <property type="match status" value="1"/>
</dbReference>
<evidence type="ECO:0000313" key="4">
    <source>
        <dbReference type="Proteomes" id="UP000585474"/>
    </source>
</evidence>
<feature type="chain" id="PRO_5029896488" evidence="2">
    <location>
        <begin position="24"/>
        <end position="977"/>
    </location>
</feature>
<evidence type="ECO:0000313" key="3">
    <source>
        <dbReference type="EMBL" id="GFS37371.1"/>
    </source>
</evidence>
<sequence length="977" mass="106796">MSSSSHSLLSLSLFLLLSASTHAAHPNFIITLVNNCPYAIWPAIQPNAGHPVLERGGFYLDKLSHRSFPGPKQHWSGRIWARTACSHSNGRFSCATGDCGGRIECAGAGGSPPATLAQFSLHHGGHLDLSSYGVSLVDGFNIPMTVTPHEGKGNCPVVGCRADLLAACPAALQLRSPAGHGQVVGCKSGCEAFSTDELCCRNHYNSPATCRIESGITFGHRKSRSVVISGLVSAVDCFVMVEITVIGSSVGIIIIFNAKLSPNPLDRGKTSSWDLAKSSPLSSPEPPSGCSLARQEPRGVLSGLAPALYFCSSVQVALLLSEVQYQGTRAILTVGCSPRFLPQQFGAVCGNSLPTTYFSDGFEFCKRQLLYQFPNLGVDVANMAMDPSFAEEEEAMKGGEDLVAGVAPMYPSLGNLVVLVEIRGTGSSRRYTTSPLGDRISKKAGIAQILRLRAPCHCRRPQPPAAPSVSDVERSRHSNRSGGRSHNVSTERARGRCRAPSPSIRERSSSSESSQTRSRVRRGRSPRRGDHTQARDKSTSQRIRDLDARLDAINTGTNAPVTVDTLVRQTDPLFTKRVLVARISSKFKLPTQLGIYEGKTDPMDHLDSYNSLMSLQGCSDEVMCKAFSATLKGPASCINRQKNASHLFTVHQKETESLKDFVRRFNQAILEVEDPSDKVIIMAMMEGLRPGPLFDSLSKNVPKTLSALQSKADKYIAAEEEETRYKRPDRDTKRSNNRRPRTPPRRPEFTLPPLNAPVAQVLSEIKHEEFVKWPGKIKTDPQKRNRNKYCEFHRDHGHNTEDCFQLKEQIADLIKRGYLRKYVAARPPPNSPERRYGDNRPTASDIQTIHGGFGSGSYSTSSRKRHARSAHGPADEEVYNLSSPFVADQTPITFSNDDLRGVHLPHDDALDFIVVDCPSPYNAILGRPTLGRIKAITSTHHLKLKFPTLTGIGEVKGDQKVARQCFISAMKVGTSAQ</sequence>
<dbReference type="SUPFAM" id="SSF49870">
    <property type="entry name" value="Osmotin, thaumatin-like protein"/>
    <property type="match status" value="1"/>
</dbReference>
<name>A0A7J0DMS6_9ERIC</name>
<dbReference type="InterPro" id="IPR001938">
    <property type="entry name" value="Thaumatin"/>
</dbReference>
<feature type="compositionally biased region" description="Basic and acidic residues" evidence="1">
    <location>
        <begin position="527"/>
        <end position="543"/>
    </location>
</feature>
<dbReference type="FunFam" id="2.60.110.10:FF:000004">
    <property type="entry name" value="THAUMATIN-LIKE PROTEIN 1"/>
    <property type="match status" value="1"/>
</dbReference>
<feature type="signal peptide" evidence="2">
    <location>
        <begin position="1"/>
        <end position="23"/>
    </location>
</feature>
<dbReference type="PRINTS" id="PR00347">
    <property type="entry name" value="THAUMATIN"/>
</dbReference>
<organism evidence="3 4">
    <name type="scientific">Actinidia rufa</name>
    <dbReference type="NCBI Taxonomy" id="165716"/>
    <lineage>
        <taxon>Eukaryota</taxon>
        <taxon>Viridiplantae</taxon>
        <taxon>Streptophyta</taxon>
        <taxon>Embryophyta</taxon>
        <taxon>Tracheophyta</taxon>
        <taxon>Spermatophyta</taxon>
        <taxon>Magnoliopsida</taxon>
        <taxon>eudicotyledons</taxon>
        <taxon>Gunneridae</taxon>
        <taxon>Pentapetalae</taxon>
        <taxon>asterids</taxon>
        <taxon>Ericales</taxon>
        <taxon>Actinidiaceae</taxon>
        <taxon>Actinidia</taxon>
    </lineage>
</organism>
<proteinExistence type="predicted"/>
<keyword evidence="2" id="KW-0732">Signal</keyword>
<dbReference type="EMBL" id="BJWL01000279">
    <property type="protein sequence ID" value="GFS37371.1"/>
    <property type="molecule type" value="Genomic_DNA"/>
</dbReference>
<feature type="region of interest" description="Disordered" evidence="1">
    <location>
        <begin position="455"/>
        <end position="543"/>
    </location>
</feature>
<dbReference type="InterPro" id="IPR037176">
    <property type="entry name" value="Osmotin/thaumatin-like_sf"/>
</dbReference>
<dbReference type="Gene3D" id="2.60.110.10">
    <property type="entry name" value="Thaumatin"/>
    <property type="match status" value="1"/>
</dbReference>
<dbReference type="Proteomes" id="UP000585474">
    <property type="component" value="Unassembled WGS sequence"/>
</dbReference>
<dbReference type="PANTHER" id="PTHR31048">
    <property type="entry name" value="OS03G0233200 PROTEIN"/>
    <property type="match status" value="1"/>
</dbReference>
<feature type="region of interest" description="Disordered" evidence="1">
    <location>
        <begin position="271"/>
        <end position="293"/>
    </location>
</feature>
<dbReference type="AlphaFoldDB" id="A0A7J0DMS6"/>
<feature type="region of interest" description="Disordered" evidence="1">
    <location>
        <begin position="824"/>
        <end position="875"/>
    </location>
</feature>
<dbReference type="OrthoDB" id="430315at2759"/>
<keyword evidence="4" id="KW-1185">Reference proteome</keyword>